<keyword evidence="2" id="KW-1185">Reference proteome</keyword>
<dbReference type="AlphaFoldDB" id="A0A409YIT8"/>
<sequence>MECNSPDCPFKKSLSTSSRRDDSIISSATHKVLLQNHNEAYTQLCMDNLRLQTRYDMLWECYQSLVQRIIFEHSSPLPKVFDNTLLIPEVVPDSLPSSPYPGSIRRVKNTPNTPSFHPHQSTSELYNTKQPLMSSTASIHTTITADSLDEEDPDWTLFTRAYEDRRRINFNMRSEVDRHSSTAIAHAHRLEQFFDEMDHKYPYN</sequence>
<accession>A0A409YIT8</accession>
<dbReference type="EMBL" id="NHTK01001124">
    <property type="protein sequence ID" value="PPR02949.1"/>
    <property type="molecule type" value="Genomic_DNA"/>
</dbReference>
<evidence type="ECO:0000313" key="2">
    <source>
        <dbReference type="Proteomes" id="UP000284842"/>
    </source>
</evidence>
<comment type="caution">
    <text evidence="1">The sequence shown here is derived from an EMBL/GenBank/DDBJ whole genome shotgun (WGS) entry which is preliminary data.</text>
</comment>
<dbReference type="Proteomes" id="UP000284842">
    <property type="component" value="Unassembled WGS sequence"/>
</dbReference>
<evidence type="ECO:0000313" key="1">
    <source>
        <dbReference type="EMBL" id="PPR02949.1"/>
    </source>
</evidence>
<gene>
    <name evidence="1" type="ORF">CVT24_012161</name>
</gene>
<name>A0A409YIT8_9AGAR</name>
<protein>
    <submittedName>
        <fullName evidence="1">Uncharacterized protein</fullName>
    </submittedName>
</protein>
<reference evidence="1 2" key="1">
    <citation type="journal article" date="2018" name="Evol. Lett.">
        <title>Horizontal gene cluster transfer increased hallucinogenic mushroom diversity.</title>
        <authorList>
            <person name="Reynolds H.T."/>
            <person name="Vijayakumar V."/>
            <person name="Gluck-Thaler E."/>
            <person name="Korotkin H.B."/>
            <person name="Matheny P.B."/>
            <person name="Slot J.C."/>
        </authorList>
    </citation>
    <scope>NUCLEOTIDE SEQUENCE [LARGE SCALE GENOMIC DNA]</scope>
    <source>
        <strain evidence="1 2">2629</strain>
    </source>
</reference>
<proteinExistence type="predicted"/>
<organism evidence="1 2">
    <name type="scientific">Panaeolus cyanescens</name>
    <dbReference type="NCBI Taxonomy" id="181874"/>
    <lineage>
        <taxon>Eukaryota</taxon>
        <taxon>Fungi</taxon>
        <taxon>Dikarya</taxon>
        <taxon>Basidiomycota</taxon>
        <taxon>Agaricomycotina</taxon>
        <taxon>Agaricomycetes</taxon>
        <taxon>Agaricomycetidae</taxon>
        <taxon>Agaricales</taxon>
        <taxon>Agaricineae</taxon>
        <taxon>Galeropsidaceae</taxon>
        <taxon>Panaeolus</taxon>
    </lineage>
</organism>
<dbReference type="InParanoid" id="A0A409YIT8"/>